<dbReference type="SUPFAM" id="SSF49373">
    <property type="entry name" value="Invasin/intimin cell-adhesion fragments"/>
    <property type="match status" value="3"/>
</dbReference>
<dbReference type="Gene3D" id="2.40.160.160">
    <property type="entry name" value="Inverse autotransporter, beta-domain"/>
    <property type="match status" value="1"/>
</dbReference>
<dbReference type="GO" id="GO:0007155">
    <property type="term" value="P:cell adhesion"/>
    <property type="evidence" value="ECO:0007669"/>
    <property type="project" value="InterPro"/>
</dbReference>
<keyword evidence="4" id="KW-0614">Plasmid</keyword>
<dbReference type="InterPro" id="IPR013783">
    <property type="entry name" value="Ig-like_fold"/>
</dbReference>
<evidence type="ECO:0000256" key="2">
    <source>
        <dbReference type="SAM" id="MobiDB-lite"/>
    </source>
</evidence>
<evidence type="ECO:0000259" key="3">
    <source>
        <dbReference type="PROSITE" id="PS51127"/>
    </source>
</evidence>
<dbReference type="Pfam" id="PF11924">
    <property type="entry name" value="IAT_beta"/>
    <property type="match status" value="1"/>
</dbReference>
<feature type="compositionally biased region" description="Polar residues" evidence="2">
    <location>
        <begin position="8"/>
        <end position="27"/>
    </location>
</feature>
<dbReference type="PANTHER" id="PTHR39576">
    <property type="entry name" value="ATTACHING AND EFFACING PROTEIN HOMOLOG-RELATED-RELATED"/>
    <property type="match status" value="1"/>
</dbReference>
<dbReference type="AlphaFoldDB" id="A0A193GL67"/>
<feature type="region of interest" description="Disordered" evidence="2">
    <location>
        <begin position="1"/>
        <end position="27"/>
    </location>
</feature>
<feature type="domain" description="Big-1" evidence="3">
    <location>
        <begin position="419"/>
        <end position="520"/>
    </location>
</feature>
<dbReference type="EMBL" id="CP016173">
    <property type="protein sequence ID" value="ANN80837.1"/>
    <property type="molecule type" value="Genomic_DNA"/>
</dbReference>
<name>A0A193GL67_9BORD</name>
<reference evidence="4 5" key="1">
    <citation type="submission" date="2016-06" db="EMBL/GenBank/DDBJ databases">
        <title>Complete genome sequences of Bordetella bronchialis and Bordetella flabilis.</title>
        <authorList>
            <person name="LiPuma J.J."/>
            <person name="Spilker T."/>
        </authorList>
    </citation>
    <scope>NUCLEOTIDE SEQUENCE [LARGE SCALE GENOMIC DNA]</scope>
    <source>
        <strain evidence="4 5">AU10664</strain>
        <plasmid evidence="4 5">unnamed1</plasmid>
    </source>
</reference>
<dbReference type="InterPro" id="IPR008964">
    <property type="entry name" value="Invasin/intimin_cell_adhesion"/>
</dbReference>
<geneLocation type="plasmid" evidence="4 5">
    <name>unnamed1</name>
</geneLocation>
<dbReference type="PANTHER" id="PTHR39576:SF2">
    <property type="entry name" value="ATTACHING AND EFFACING PROTEIN HOMOLOG-RELATED"/>
    <property type="match status" value="1"/>
</dbReference>
<evidence type="ECO:0000313" key="4">
    <source>
        <dbReference type="EMBL" id="ANN80837.1"/>
    </source>
</evidence>
<dbReference type="KEGG" id="bfz:BAU07_26290"/>
<accession>A0A193GL67</accession>
<evidence type="ECO:0000256" key="1">
    <source>
        <dbReference type="ARBA" id="ARBA00010116"/>
    </source>
</evidence>
<dbReference type="InterPro" id="IPR024519">
    <property type="entry name" value="IAT_beta"/>
</dbReference>
<dbReference type="Pfam" id="PF02369">
    <property type="entry name" value="Big_1"/>
    <property type="match status" value="3"/>
</dbReference>
<dbReference type="Proteomes" id="UP000091926">
    <property type="component" value="Plasmid unnamed1"/>
</dbReference>
<evidence type="ECO:0000313" key="5">
    <source>
        <dbReference type="Proteomes" id="UP000091926"/>
    </source>
</evidence>
<dbReference type="InterPro" id="IPR003344">
    <property type="entry name" value="Big_1_dom"/>
</dbReference>
<gene>
    <name evidence="4" type="ORF">BAU07_26290</name>
</gene>
<keyword evidence="5" id="KW-1185">Reference proteome</keyword>
<dbReference type="InterPro" id="IPR038177">
    <property type="entry name" value="IAT_beta_sf"/>
</dbReference>
<dbReference type="InterPro" id="IPR051715">
    <property type="entry name" value="Intimin-Invasin_domain"/>
</dbReference>
<dbReference type="PRINTS" id="PR01369">
    <property type="entry name" value="INTIMIN"/>
</dbReference>
<proteinExistence type="inferred from homology"/>
<dbReference type="PROSITE" id="PS51127">
    <property type="entry name" value="BIG1"/>
    <property type="match status" value="2"/>
</dbReference>
<dbReference type="SMART" id="SM00634">
    <property type="entry name" value="BID_1"/>
    <property type="match status" value="3"/>
</dbReference>
<comment type="similarity">
    <text evidence="1">Belongs to the intimin/invasin family.</text>
</comment>
<dbReference type="GO" id="GO:0009279">
    <property type="term" value="C:cell outer membrane"/>
    <property type="evidence" value="ECO:0007669"/>
    <property type="project" value="TreeGrafter"/>
</dbReference>
<feature type="domain" description="Big-1" evidence="3">
    <location>
        <begin position="621"/>
        <end position="715"/>
    </location>
</feature>
<dbReference type="InterPro" id="IPR003535">
    <property type="entry name" value="Intimin/invasin_bac"/>
</dbReference>
<organism evidence="4 5">
    <name type="scientific">Bordetella flabilis</name>
    <dbReference type="NCBI Taxonomy" id="463014"/>
    <lineage>
        <taxon>Bacteria</taxon>
        <taxon>Pseudomonadati</taxon>
        <taxon>Pseudomonadota</taxon>
        <taxon>Betaproteobacteria</taxon>
        <taxon>Burkholderiales</taxon>
        <taxon>Alcaligenaceae</taxon>
        <taxon>Bordetella</taxon>
    </lineage>
</organism>
<protein>
    <recommendedName>
        <fullName evidence="3">Big-1 domain-containing protein</fullName>
    </recommendedName>
</protein>
<dbReference type="Gene3D" id="2.60.40.10">
    <property type="entry name" value="Immunoglobulins"/>
    <property type="match status" value="3"/>
</dbReference>
<sequence length="828" mass="86506">MPHRVLPQETSPNQAMSEASARRQSQQGGAINLEGQTIDMAGSGRSGAAQSFVSGLAVSGAQKAMQDWLNQFGTARLGLDAGSFHGGSLDMLFPLYDAKKSSLIFSQVGVRRNDRFTDSYRTTVNVGLGYRHFFDKVMLGANAFYDADVTRGNRRYGLGAEVWADYLKLNANGYFRTSGWKKSPDMDNMLERPANGFDLRAEGYLPQLPQVGAKLIYEKYYGHDVGLFGSHDRQENPSAWTVGLTYTPVPAMTFGIEQRMGQGGRNETALTIGMRYAIGVPLNKQFAFNENAVAASRKLKNMRQDLVERNNDIVLEYRQDRIIGVQLPGTASGIEGSQLTFPVNLVANKGTPQVLWSGSAAGFALPYGGSGSGILTLPAYNPNGNNTYQLVATAAEGTYKVQSNAMTITVNAAPVAALRVMLERSKAVASADGTDAVTFTATVKDSKEQPVADTAVAWKVTKGTASFKSLARTTNRNGQAAAVVTSLKADDVAVQVTLADGTAAQSDTRFSVDTASAAVIQLDGAPSTPQVANSTDVLTLKATIKDKSGSNVGAGIVVHWHADRGVLSAASSLTDDNGVAVVNFTAPSTVGDVHVTATGAAGDPGKMATITYVADLATATVAQLDGAPAGSQPANGSDVVTLQATVKDRNGNPVGPGVAVSWSTDIGTLSAGTSSTDGDGKAQTRLKAPLSAGTAHVTAKAAASDAGKTLAIEYVLDLNSARAEITDVSENWDQGDFSSRYWDITVKAWDVSGDVKAPGATVTFSSTSEGNFMTPVTVIASGSGKASALFRIPSGDLACGDSRSATLTVKASASDPGVTRVLTAFGDC</sequence>